<keyword evidence="1" id="KW-0347">Helicase</keyword>
<evidence type="ECO:0000259" key="4">
    <source>
        <dbReference type="Pfam" id="PF21530"/>
    </source>
</evidence>
<feature type="domain" description="DNA helicase Pif1-like 2B" evidence="4">
    <location>
        <begin position="909"/>
        <end position="954"/>
    </location>
</feature>
<comment type="catalytic activity">
    <reaction evidence="1">
        <text>ATP + H2O = ADP + phosphate + H(+)</text>
        <dbReference type="Rhea" id="RHEA:13065"/>
        <dbReference type="ChEBI" id="CHEBI:15377"/>
        <dbReference type="ChEBI" id="CHEBI:15378"/>
        <dbReference type="ChEBI" id="CHEBI:30616"/>
        <dbReference type="ChEBI" id="CHEBI:43474"/>
        <dbReference type="ChEBI" id="CHEBI:456216"/>
        <dbReference type="EC" id="5.6.2.3"/>
    </reaction>
</comment>
<comment type="cofactor">
    <cofactor evidence="1">
        <name>Mg(2+)</name>
        <dbReference type="ChEBI" id="CHEBI:18420"/>
    </cofactor>
</comment>
<dbReference type="PANTHER" id="PTHR10492">
    <property type="match status" value="1"/>
</dbReference>
<dbReference type="GO" id="GO:0006310">
    <property type="term" value="P:DNA recombination"/>
    <property type="evidence" value="ECO:0007669"/>
    <property type="project" value="UniProtKB-KW"/>
</dbReference>
<dbReference type="Pfam" id="PF05970">
    <property type="entry name" value="PIF1"/>
    <property type="match status" value="1"/>
</dbReference>
<keyword evidence="1" id="KW-0067">ATP-binding</keyword>
<keyword evidence="1" id="KW-0547">Nucleotide-binding</keyword>
<evidence type="ECO:0000256" key="1">
    <source>
        <dbReference type="RuleBase" id="RU363044"/>
    </source>
</evidence>
<dbReference type="InterPro" id="IPR027417">
    <property type="entry name" value="P-loop_NTPase"/>
</dbReference>
<dbReference type="KEGG" id="adu:107485990"/>
<dbReference type="CDD" id="cd18809">
    <property type="entry name" value="SF1_C_RecD"/>
    <property type="match status" value="1"/>
</dbReference>
<dbReference type="GeneID" id="107485990"/>
<dbReference type="EC" id="5.6.2.3" evidence="1"/>
<dbReference type="GO" id="GO:0005524">
    <property type="term" value="F:ATP binding"/>
    <property type="evidence" value="ECO:0007669"/>
    <property type="project" value="UniProtKB-KW"/>
</dbReference>
<keyword evidence="1" id="KW-0378">Hydrolase</keyword>
<dbReference type="InterPro" id="IPR025476">
    <property type="entry name" value="Helitron_helicase-like"/>
</dbReference>
<keyword evidence="1" id="KW-0234">DNA repair</keyword>
<accession>A0A9C6TLX7</accession>
<reference evidence="5" key="1">
    <citation type="journal article" date="2016" name="Nat. Genet.">
        <title>The genome sequences of Arachis duranensis and Arachis ipaensis, the diploid ancestors of cultivated peanut.</title>
        <authorList>
            <person name="Bertioli D.J."/>
            <person name="Cannon S.B."/>
            <person name="Froenicke L."/>
            <person name="Huang G."/>
            <person name="Farmer A.D."/>
            <person name="Cannon E.K."/>
            <person name="Liu X."/>
            <person name="Gao D."/>
            <person name="Clevenger J."/>
            <person name="Dash S."/>
            <person name="Ren L."/>
            <person name="Moretzsohn M.C."/>
            <person name="Shirasawa K."/>
            <person name="Huang W."/>
            <person name="Vidigal B."/>
            <person name="Abernathy B."/>
            <person name="Chu Y."/>
            <person name="Niederhuth C.E."/>
            <person name="Umale P."/>
            <person name="Araujo A.C."/>
            <person name="Kozik A."/>
            <person name="Kim K.D."/>
            <person name="Burow M.D."/>
            <person name="Varshney R.K."/>
            <person name="Wang X."/>
            <person name="Zhang X."/>
            <person name="Barkley N."/>
            <person name="Guimaraes P.M."/>
            <person name="Isobe S."/>
            <person name="Guo B."/>
            <person name="Liao B."/>
            <person name="Stalker H.T."/>
            <person name="Schmitz R.J."/>
            <person name="Scheffler B.E."/>
            <person name="Leal-Bertioli S.C."/>
            <person name="Xun X."/>
            <person name="Jackson S.A."/>
            <person name="Michelmore R."/>
            <person name="Ozias-Akins P."/>
        </authorList>
    </citation>
    <scope>NUCLEOTIDE SEQUENCE [LARGE SCALE GENOMIC DNA]</scope>
    <source>
        <strain evidence="5">cv. V14167</strain>
    </source>
</reference>
<feature type="domain" description="Helitron helicase-like" evidence="3">
    <location>
        <begin position="2"/>
        <end position="151"/>
    </location>
</feature>
<comment type="similarity">
    <text evidence="1">Belongs to the helicase family.</text>
</comment>
<gene>
    <name evidence="6" type="primary">LOC107485990</name>
</gene>
<keyword evidence="1" id="KW-0233">DNA recombination</keyword>
<dbReference type="RefSeq" id="XP_052116661.1">
    <property type="nucleotide sequence ID" value="XM_052260701.1"/>
</dbReference>
<dbReference type="Pfam" id="PF21530">
    <property type="entry name" value="Pif1_2B_dom"/>
    <property type="match status" value="1"/>
</dbReference>
<dbReference type="InterPro" id="IPR049163">
    <property type="entry name" value="Pif1-like_2B_dom"/>
</dbReference>
<organism evidence="5 6">
    <name type="scientific">Arachis duranensis</name>
    <name type="common">Wild peanut</name>
    <dbReference type="NCBI Taxonomy" id="130453"/>
    <lineage>
        <taxon>Eukaryota</taxon>
        <taxon>Viridiplantae</taxon>
        <taxon>Streptophyta</taxon>
        <taxon>Embryophyta</taxon>
        <taxon>Tracheophyta</taxon>
        <taxon>Spermatophyta</taxon>
        <taxon>Magnoliopsida</taxon>
        <taxon>eudicotyledons</taxon>
        <taxon>Gunneridae</taxon>
        <taxon>Pentapetalae</taxon>
        <taxon>rosids</taxon>
        <taxon>fabids</taxon>
        <taxon>Fabales</taxon>
        <taxon>Fabaceae</taxon>
        <taxon>Papilionoideae</taxon>
        <taxon>50 kb inversion clade</taxon>
        <taxon>dalbergioids sensu lato</taxon>
        <taxon>Dalbergieae</taxon>
        <taxon>Pterocarpus clade</taxon>
        <taxon>Arachis</taxon>
    </lineage>
</organism>
<evidence type="ECO:0000313" key="6">
    <source>
        <dbReference type="RefSeq" id="XP_052116661.1"/>
    </source>
</evidence>
<keyword evidence="5" id="KW-1185">Reference proteome</keyword>
<dbReference type="Pfam" id="PF14214">
    <property type="entry name" value="Helitron_like_N"/>
    <property type="match status" value="1"/>
</dbReference>
<feature type="domain" description="DNA helicase Pif1-like DEAD-box helicase" evidence="2">
    <location>
        <begin position="609"/>
        <end position="830"/>
    </location>
</feature>
<sequence>MIESQRLYEIRMKQSTIRGEVLQGIEEAMRRGDDEASSIGTRIILPSFFTGGRRYMFNGYQDAMAICKHFGYPDLFFTITCNPNWLEFQQFTKRERIPIADHPDISCRVFHAKLKCLLNDLKEGVFFGPLNAGMYTIEFQKRGLPHAHMLLWLNAESNLQSVEIVDEFICAELPNPQKFPSLYNVVTKYMIHGPCGRLRPSSPCMKDGKCSKFYPKKFVDQTSFDEDGYPIYRRRNMGVTVKINDVDIDNRFVVPYNPLLLMKYQAHINLEFCNKSNVIKYLFKYVNKGPDRVTATVGERYDVGQSSQVVDEIKQYYDCRYLSPSESMWRIFAYDIHQRWPSVQRLTFHLPNQQHVVFDDADISTHVYLRNKDLLTMFMGWMMANRRFPEGRSLTYVEYPGKFVYCLRSREWKPRQRGFSIGRLSFAHPSSGELFYMRMLLNVQRGCTSFRSIRTVNGVTYDTFQEACSAMGFLIDDNEYVSAIKEVAELASAAHLRRLFVMLLLSGSMGRPLLVWEQTWTYLSDDILYRRRHELRYPDLTMSQDELQTFCLLEVERLLQSNGKSLRNYAGMPVPNNSLVSQFSNLMLLRELQYDTVSLTREHDANVSKLNEEQRVVYDKIIDCVSNKKDGFFFVYGFGGTGKTFLYRVLSARLRSEKKIVINVASSGIASLLLPGGKTAHSMFNIPVDLTEDTVCRIKNDSPKAEVFWLADLIIWDEAPMTNKLAFEALDRTLRDIMVSVSDRNKDLPFGGKVVVLGGDFRQVLPVIPKGSRAEIVMASINSSIIWKYCEVLRLTTNMRLATGSEQSTAQELRSFSDWILQIGEGRCGAVVNDKLFVDIPSDLIIPVLENPVEDIDRAILAPIVENVEEINNYIVDLLPGEEKSYLSADSICGSDAYSDVDVDWITVEFLNQIRCSGLPNHLLKLKIGVPIILLRNIDPAGGLCNGTRLVVRDLGTNVIGADIVSGSNVGDKVFITRMNMIPSDTVIPFKFQRRQFPVSLSFAMTINKSQGQTLSTVGLFLRRPVVSHGQLYVALSRVRNRNGLKILLCDEGLVDAAKTENVVFKEVFDKI</sequence>
<dbReference type="GO" id="GO:0016787">
    <property type="term" value="F:hydrolase activity"/>
    <property type="evidence" value="ECO:0007669"/>
    <property type="project" value="UniProtKB-KW"/>
</dbReference>
<dbReference type="GO" id="GO:0043139">
    <property type="term" value="F:5'-3' DNA helicase activity"/>
    <property type="evidence" value="ECO:0007669"/>
    <property type="project" value="UniProtKB-EC"/>
</dbReference>
<protein>
    <recommendedName>
        <fullName evidence="1">ATP-dependent DNA helicase</fullName>
        <ecNumber evidence="1">5.6.2.3</ecNumber>
    </recommendedName>
</protein>
<dbReference type="AlphaFoldDB" id="A0A9C6TLX7"/>
<reference evidence="6" key="2">
    <citation type="submission" date="2025-08" db="UniProtKB">
        <authorList>
            <consortium name="RefSeq"/>
        </authorList>
    </citation>
    <scope>IDENTIFICATION</scope>
    <source>
        <tissue evidence="6">Whole plant</tissue>
    </source>
</reference>
<proteinExistence type="inferred from homology"/>
<name>A0A9C6TLX7_ARADU</name>
<evidence type="ECO:0000259" key="3">
    <source>
        <dbReference type="Pfam" id="PF14214"/>
    </source>
</evidence>
<dbReference type="FunFam" id="3.40.50.300:FF:002884">
    <property type="entry name" value="ATP-dependent DNA helicase"/>
    <property type="match status" value="1"/>
</dbReference>
<keyword evidence="1" id="KW-0227">DNA damage</keyword>
<evidence type="ECO:0000259" key="2">
    <source>
        <dbReference type="Pfam" id="PF05970"/>
    </source>
</evidence>
<dbReference type="Gene3D" id="3.40.50.300">
    <property type="entry name" value="P-loop containing nucleotide triphosphate hydrolases"/>
    <property type="match status" value="1"/>
</dbReference>
<dbReference type="SUPFAM" id="SSF52540">
    <property type="entry name" value="P-loop containing nucleoside triphosphate hydrolases"/>
    <property type="match status" value="2"/>
</dbReference>
<dbReference type="GO" id="GO:0006281">
    <property type="term" value="P:DNA repair"/>
    <property type="evidence" value="ECO:0007669"/>
    <property type="project" value="UniProtKB-KW"/>
</dbReference>
<evidence type="ECO:0000313" key="5">
    <source>
        <dbReference type="Proteomes" id="UP000515211"/>
    </source>
</evidence>
<dbReference type="GO" id="GO:0000723">
    <property type="term" value="P:telomere maintenance"/>
    <property type="evidence" value="ECO:0007669"/>
    <property type="project" value="InterPro"/>
</dbReference>
<dbReference type="Proteomes" id="UP000515211">
    <property type="component" value="Chromosome 4"/>
</dbReference>
<dbReference type="InterPro" id="IPR010285">
    <property type="entry name" value="DNA_helicase_pif1-like_DEAD"/>
</dbReference>
<dbReference type="PANTHER" id="PTHR10492:SF74">
    <property type="entry name" value="ATP-DEPENDENT DNA HELICASE"/>
    <property type="match status" value="1"/>
</dbReference>